<evidence type="ECO:0000313" key="2">
    <source>
        <dbReference type="EMBL" id="JAH46639.1"/>
    </source>
</evidence>
<organism evidence="2">
    <name type="scientific">Anguilla anguilla</name>
    <name type="common">European freshwater eel</name>
    <name type="synonym">Muraena anguilla</name>
    <dbReference type="NCBI Taxonomy" id="7936"/>
    <lineage>
        <taxon>Eukaryota</taxon>
        <taxon>Metazoa</taxon>
        <taxon>Chordata</taxon>
        <taxon>Craniata</taxon>
        <taxon>Vertebrata</taxon>
        <taxon>Euteleostomi</taxon>
        <taxon>Actinopterygii</taxon>
        <taxon>Neopterygii</taxon>
        <taxon>Teleostei</taxon>
        <taxon>Anguilliformes</taxon>
        <taxon>Anguillidae</taxon>
        <taxon>Anguilla</taxon>
    </lineage>
</organism>
<sequence>MANNFSKKSGTASQNGMQHYWR</sequence>
<feature type="region of interest" description="Disordered" evidence="1">
    <location>
        <begin position="1"/>
        <end position="22"/>
    </location>
</feature>
<evidence type="ECO:0000256" key="1">
    <source>
        <dbReference type="SAM" id="MobiDB-lite"/>
    </source>
</evidence>
<reference evidence="2" key="2">
    <citation type="journal article" date="2015" name="Fish Shellfish Immunol.">
        <title>Early steps in the European eel (Anguilla anguilla)-Vibrio vulnificus interaction in the gills: Role of the RtxA13 toxin.</title>
        <authorList>
            <person name="Callol A."/>
            <person name="Pajuelo D."/>
            <person name="Ebbesson L."/>
            <person name="Teles M."/>
            <person name="MacKenzie S."/>
            <person name="Amaro C."/>
        </authorList>
    </citation>
    <scope>NUCLEOTIDE SEQUENCE</scope>
</reference>
<proteinExistence type="predicted"/>
<name>A0A0E9SZ56_ANGAN</name>
<dbReference type="EMBL" id="GBXM01061938">
    <property type="protein sequence ID" value="JAH46639.1"/>
    <property type="molecule type" value="Transcribed_RNA"/>
</dbReference>
<accession>A0A0E9SZ56</accession>
<reference evidence="2" key="1">
    <citation type="submission" date="2014-11" db="EMBL/GenBank/DDBJ databases">
        <authorList>
            <person name="Amaro Gonzalez C."/>
        </authorList>
    </citation>
    <scope>NUCLEOTIDE SEQUENCE</scope>
</reference>
<dbReference type="AlphaFoldDB" id="A0A0E9SZ56"/>
<protein>
    <submittedName>
        <fullName evidence="2">Uncharacterized protein</fullName>
    </submittedName>
</protein>